<evidence type="ECO:0000313" key="2">
    <source>
        <dbReference type="Proteomes" id="UP001341297"/>
    </source>
</evidence>
<comment type="caution">
    <text evidence="1">The sequence shown here is derived from an EMBL/GenBank/DDBJ whole genome shotgun (WGS) entry which is preliminary data.</text>
</comment>
<proteinExistence type="predicted"/>
<dbReference type="Proteomes" id="UP001341297">
    <property type="component" value="Unassembled WGS sequence"/>
</dbReference>
<keyword evidence="2" id="KW-1185">Reference proteome</keyword>
<name>A0ABU6HC87_9BACI</name>
<reference evidence="1 2" key="1">
    <citation type="submission" date="2023-03" db="EMBL/GenBank/DDBJ databases">
        <title>Agriculturally important microbes genome sequencing.</title>
        <authorList>
            <person name="Dunlap C."/>
        </authorList>
    </citation>
    <scope>NUCLEOTIDE SEQUENCE [LARGE SCALE GENOMIC DNA]</scope>
    <source>
        <strain evidence="1 2">CBP-3203</strain>
    </source>
</reference>
<evidence type="ECO:0000313" key="1">
    <source>
        <dbReference type="EMBL" id="MEC0487173.1"/>
    </source>
</evidence>
<organism evidence="1 2">
    <name type="scientific">Bacillus glycinifermentans</name>
    <dbReference type="NCBI Taxonomy" id="1664069"/>
    <lineage>
        <taxon>Bacteria</taxon>
        <taxon>Bacillati</taxon>
        <taxon>Bacillota</taxon>
        <taxon>Bacilli</taxon>
        <taxon>Bacillales</taxon>
        <taxon>Bacillaceae</taxon>
        <taxon>Bacillus</taxon>
    </lineage>
</organism>
<dbReference type="EMBL" id="JARRTL010000027">
    <property type="protein sequence ID" value="MEC0487173.1"/>
    <property type="molecule type" value="Genomic_DNA"/>
</dbReference>
<dbReference type="RefSeq" id="WP_156416027.1">
    <property type="nucleotide sequence ID" value="NZ_JARRTL010000027.1"/>
</dbReference>
<gene>
    <name evidence="1" type="ORF">P8828_20680</name>
</gene>
<accession>A0ABU6HC87</accession>
<sequence length="56" mass="6517">MNLKEAKEIIQAGFAWANWTEEQKEAMKLAIDCIDKQMKSENFKQVPYTKVIQLKG</sequence>
<protein>
    <submittedName>
        <fullName evidence="1">Uncharacterized protein</fullName>
    </submittedName>
</protein>